<accession>A0ABV9YNS1</accession>
<dbReference type="Gene3D" id="3.20.20.410">
    <property type="entry name" value="Protein of unknown function UPF0759"/>
    <property type="match status" value="1"/>
</dbReference>
<sequence>MPAPPAPAPPARGRVRVGTSGWTYDHWRDVFYPPGLARHRRLGYLASRLGTAEINGTFYSLQRASSFRRWADATGEDFRFAVKGSRYITHMKKLRGIDEALGRFLASGPLALGPKLGPMLWQLPPNLGWDADRIGEFLTMLPRSTAAAADLGRGHTDRVPDPYVEVDDDRPLRHALEARHPSFRDPAVVRLLRELDVALVVSDGAGTFPLFDDVTADLVYVRLHGDTELYRSGYDEAALDAWAVRARNWAEGGVPTSTATIAPDDPAPSAPSGREVLVYFDNDGGGHAPLDALALAQRLGEPDR</sequence>
<dbReference type="EMBL" id="JBHSIV010000024">
    <property type="protein sequence ID" value="MFC5064520.1"/>
    <property type="molecule type" value="Genomic_DNA"/>
</dbReference>
<dbReference type="PANTHER" id="PTHR30348">
    <property type="entry name" value="UNCHARACTERIZED PROTEIN YECE"/>
    <property type="match status" value="1"/>
</dbReference>
<comment type="caution">
    <text evidence="1">The sequence shown here is derived from an EMBL/GenBank/DDBJ whole genome shotgun (WGS) entry which is preliminary data.</text>
</comment>
<gene>
    <name evidence="1" type="ORF">ACFPBZ_20025</name>
</gene>
<organism evidence="1 2">
    <name type="scientific">Actinomycetospora atypica</name>
    <dbReference type="NCBI Taxonomy" id="1290095"/>
    <lineage>
        <taxon>Bacteria</taxon>
        <taxon>Bacillati</taxon>
        <taxon>Actinomycetota</taxon>
        <taxon>Actinomycetes</taxon>
        <taxon>Pseudonocardiales</taxon>
        <taxon>Pseudonocardiaceae</taxon>
        <taxon>Actinomycetospora</taxon>
    </lineage>
</organism>
<protein>
    <submittedName>
        <fullName evidence="1">DUF72 domain-containing protein</fullName>
    </submittedName>
</protein>
<dbReference type="Pfam" id="PF01904">
    <property type="entry name" value="DUF72"/>
    <property type="match status" value="1"/>
</dbReference>
<evidence type="ECO:0000313" key="2">
    <source>
        <dbReference type="Proteomes" id="UP001595947"/>
    </source>
</evidence>
<keyword evidence="2" id="KW-1185">Reference proteome</keyword>
<dbReference type="InterPro" id="IPR036520">
    <property type="entry name" value="UPF0759_sf"/>
</dbReference>
<dbReference type="PANTHER" id="PTHR30348:SF4">
    <property type="entry name" value="DUF72 DOMAIN-CONTAINING PROTEIN"/>
    <property type="match status" value="1"/>
</dbReference>
<name>A0ABV9YNS1_9PSEU</name>
<dbReference type="RefSeq" id="WP_378037864.1">
    <property type="nucleotide sequence ID" value="NZ_JBHSIV010000024.1"/>
</dbReference>
<dbReference type="Proteomes" id="UP001595947">
    <property type="component" value="Unassembled WGS sequence"/>
</dbReference>
<dbReference type="SUPFAM" id="SSF117396">
    <property type="entry name" value="TM1631-like"/>
    <property type="match status" value="1"/>
</dbReference>
<evidence type="ECO:0000313" key="1">
    <source>
        <dbReference type="EMBL" id="MFC5064520.1"/>
    </source>
</evidence>
<reference evidence="2" key="1">
    <citation type="journal article" date="2019" name="Int. J. Syst. Evol. Microbiol.">
        <title>The Global Catalogue of Microorganisms (GCM) 10K type strain sequencing project: providing services to taxonomists for standard genome sequencing and annotation.</title>
        <authorList>
            <consortium name="The Broad Institute Genomics Platform"/>
            <consortium name="The Broad Institute Genome Sequencing Center for Infectious Disease"/>
            <person name="Wu L."/>
            <person name="Ma J."/>
        </authorList>
    </citation>
    <scope>NUCLEOTIDE SEQUENCE [LARGE SCALE GENOMIC DNA]</scope>
    <source>
        <strain evidence="2">CGMCC 4.7093</strain>
    </source>
</reference>
<dbReference type="InterPro" id="IPR002763">
    <property type="entry name" value="DUF72"/>
</dbReference>
<proteinExistence type="predicted"/>